<dbReference type="SUPFAM" id="SSF52540">
    <property type="entry name" value="P-loop containing nucleoside triphosphate hydrolases"/>
    <property type="match status" value="1"/>
</dbReference>
<dbReference type="FunFam" id="3.40.50.300:FF:000016">
    <property type="entry name" value="Oligopeptide ABC transporter ATP-binding component"/>
    <property type="match status" value="1"/>
</dbReference>
<dbReference type="InterPro" id="IPR027417">
    <property type="entry name" value="P-loop_NTPase"/>
</dbReference>
<dbReference type="InterPro" id="IPR003439">
    <property type="entry name" value="ABC_transporter-like_ATP-bd"/>
</dbReference>
<evidence type="ECO:0000313" key="6">
    <source>
        <dbReference type="EMBL" id="CAB4955139.1"/>
    </source>
</evidence>
<keyword evidence="2" id="KW-0813">Transport</keyword>
<dbReference type="EMBL" id="CAFBNF010000210">
    <property type="protein sequence ID" value="CAB4955139.1"/>
    <property type="molecule type" value="Genomic_DNA"/>
</dbReference>
<dbReference type="AlphaFoldDB" id="A0A6J7KKV5"/>
<evidence type="ECO:0000259" key="5">
    <source>
        <dbReference type="PROSITE" id="PS50893"/>
    </source>
</evidence>
<dbReference type="InterPro" id="IPR017871">
    <property type="entry name" value="ABC_transporter-like_CS"/>
</dbReference>
<dbReference type="PROSITE" id="PS00211">
    <property type="entry name" value="ABC_TRANSPORTER_1"/>
    <property type="match status" value="1"/>
</dbReference>
<evidence type="ECO:0000256" key="3">
    <source>
        <dbReference type="ARBA" id="ARBA00022741"/>
    </source>
</evidence>
<dbReference type="InterPro" id="IPR013563">
    <property type="entry name" value="Oligopep_ABC_C"/>
</dbReference>
<dbReference type="GO" id="GO:0015833">
    <property type="term" value="P:peptide transport"/>
    <property type="evidence" value="ECO:0007669"/>
    <property type="project" value="InterPro"/>
</dbReference>
<keyword evidence="4" id="KW-0067">ATP-binding</keyword>
<gene>
    <name evidence="6" type="ORF">UFOPK3773_01636</name>
</gene>
<feature type="domain" description="ABC transporter" evidence="5">
    <location>
        <begin position="8"/>
        <end position="258"/>
    </location>
</feature>
<dbReference type="GO" id="GO:0005524">
    <property type="term" value="F:ATP binding"/>
    <property type="evidence" value="ECO:0007669"/>
    <property type="project" value="UniProtKB-KW"/>
</dbReference>
<organism evidence="6">
    <name type="scientific">freshwater metagenome</name>
    <dbReference type="NCBI Taxonomy" id="449393"/>
    <lineage>
        <taxon>unclassified sequences</taxon>
        <taxon>metagenomes</taxon>
        <taxon>ecological metagenomes</taxon>
    </lineage>
</organism>
<protein>
    <submittedName>
        <fullName evidence="6">Unannotated protein</fullName>
    </submittedName>
</protein>
<dbReference type="GO" id="GO:0016887">
    <property type="term" value="F:ATP hydrolysis activity"/>
    <property type="evidence" value="ECO:0007669"/>
    <property type="project" value="InterPro"/>
</dbReference>
<accession>A0A6J7KKV5</accession>
<keyword evidence="3" id="KW-0547">Nucleotide-binding</keyword>
<name>A0A6J7KKV5_9ZZZZ</name>
<evidence type="ECO:0000256" key="1">
    <source>
        <dbReference type="ARBA" id="ARBA00005417"/>
    </source>
</evidence>
<dbReference type="Gene3D" id="3.40.50.300">
    <property type="entry name" value="P-loop containing nucleotide triphosphate hydrolases"/>
    <property type="match status" value="1"/>
</dbReference>
<dbReference type="NCBIfam" id="TIGR01727">
    <property type="entry name" value="oligo_HPY"/>
    <property type="match status" value="1"/>
</dbReference>
<dbReference type="Pfam" id="PF00005">
    <property type="entry name" value="ABC_tran"/>
    <property type="match status" value="1"/>
</dbReference>
<dbReference type="PANTHER" id="PTHR43776">
    <property type="entry name" value="TRANSPORT ATP-BINDING PROTEIN"/>
    <property type="match status" value="1"/>
</dbReference>
<evidence type="ECO:0000256" key="2">
    <source>
        <dbReference type="ARBA" id="ARBA00022448"/>
    </source>
</evidence>
<reference evidence="6" key="1">
    <citation type="submission" date="2020-05" db="EMBL/GenBank/DDBJ databases">
        <authorList>
            <person name="Chiriac C."/>
            <person name="Salcher M."/>
            <person name="Ghai R."/>
            <person name="Kavagutti S V."/>
        </authorList>
    </citation>
    <scope>NUCLEOTIDE SEQUENCE</scope>
</reference>
<dbReference type="CDD" id="cd03257">
    <property type="entry name" value="ABC_NikE_OppD_transporters"/>
    <property type="match status" value="1"/>
</dbReference>
<dbReference type="PROSITE" id="PS50893">
    <property type="entry name" value="ABC_TRANSPORTER_2"/>
    <property type="match status" value="1"/>
</dbReference>
<evidence type="ECO:0000256" key="4">
    <source>
        <dbReference type="ARBA" id="ARBA00022840"/>
    </source>
</evidence>
<sequence length="330" mass="35801">MTDTTRLLVVEDLEVQYPVRTPEGRTVARAVDGVSLHVNRGETLALVGESGSGKTSTANAVMRLIEPTGGRILFEGRDLVPLSGRALRSLRPRFQMIFQDPFESLDPRRTVLDTVMEPLVVHAMGADRAEREAMALQALERSGLSPAGRIGARFTHQLSGGQRQRVAIAAAMILEPALVVADEPVSMLDVSLRAGILGLMAHMRDQLGAGYLFITHDLSLAWMFADRIAVMYLGRIVEEGPSAELIAAPAHPYTQALVSVIPVPDARDRRERIVLTGETPSPIGIPAGCRFQPRCPLYRALGEPERCRTEDPVLLPVPGTARSAACHQIA</sequence>
<dbReference type="SMART" id="SM00382">
    <property type="entry name" value="AAA"/>
    <property type="match status" value="1"/>
</dbReference>
<proteinExistence type="inferred from homology"/>
<dbReference type="InterPro" id="IPR003593">
    <property type="entry name" value="AAA+_ATPase"/>
</dbReference>
<dbReference type="InterPro" id="IPR050319">
    <property type="entry name" value="ABC_transp_ATP-bind"/>
</dbReference>
<dbReference type="PANTHER" id="PTHR43776:SF7">
    <property type="entry name" value="D,D-DIPEPTIDE TRANSPORT ATP-BINDING PROTEIN DDPF-RELATED"/>
    <property type="match status" value="1"/>
</dbReference>
<dbReference type="Pfam" id="PF08352">
    <property type="entry name" value="oligo_HPY"/>
    <property type="match status" value="1"/>
</dbReference>
<comment type="similarity">
    <text evidence="1">Belongs to the ABC transporter superfamily.</text>
</comment>
<dbReference type="GO" id="GO:0055085">
    <property type="term" value="P:transmembrane transport"/>
    <property type="evidence" value="ECO:0007669"/>
    <property type="project" value="UniProtKB-ARBA"/>
</dbReference>